<proteinExistence type="inferred from homology"/>
<gene>
    <name evidence="4" type="ORF">A3770_02p13640</name>
</gene>
<evidence type="ECO:0000256" key="1">
    <source>
        <dbReference type="RuleBase" id="RU000383"/>
    </source>
</evidence>
<feature type="compositionally biased region" description="Low complexity" evidence="2">
    <location>
        <begin position="385"/>
        <end position="396"/>
    </location>
</feature>
<dbReference type="AlphaFoldDB" id="A0A5B8ME23"/>
<dbReference type="EMBL" id="CP031035">
    <property type="protein sequence ID" value="QDZ18846.1"/>
    <property type="molecule type" value="Genomic_DNA"/>
</dbReference>
<feature type="region of interest" description="Disordered" evidence="2">
    <location>
        <begin position="349"/>
        <end position="414"/>
    </location>
</feature>
<keyword evidence="5" id="KW-1185">Reference proteome</keyword>
<dbReference type="Proteomes" id="UP000316726">
    <property type="component" value="Chromosome 2"/>
</dbReference>
<evidence type="ECO:0000259" key="3">
    <source>
        <dbReference type="SMART" id="SM00385"/>
    </source>
</evidence>
<dbReference type="GO" id="GO:0016538">
    <property type="term" value="F:cyclin-dependent protein serine/threonine kinase regulator activity"/>
    <property type="evidence" value="ECO:0007669"/>
    <property type="project" value="InterPro"/>
</dbReference>
<name>A0A5B8ME23_9CHLO</name>
<reference evidence="4 5" key="1">
    <citation type="submission" date="2018-07" db="EMBL/GenBank/DDBJ databases">
        <title>The complete nuclear genome of the prasinophyte Chloropicon primus (CCMP1205).</title>
        <authorList>
            <person name="Pombert J.-F."/>
            <person name="Otis C."/>
            <person name="Turmel M."/>
            <person name="Lemieux C."/>
        </authorList>
    </citation>
    <scope>NUCLEOTIDE SEQUENCE [LARGE SCALE GENOMIC DNA]</scope>
    <source>
        <strain evidence="4 5">CCMP1205</strain>
    </source>
</reference>
<evidence type="ECO:0000313" key="4">
    <source>
        <dbReference type="EMBL" id="QDZ18846.1"/>
    </source>
</evidence>
<dbReference type="PANTHER" id="PTHR10026">
    <property type="entry name" value="CYCLIN"/>
    <property type="match status" value="1"/>
</dbReference>
<organism evidence="4 5">
    <name type="scientific">Chloropicon primus</name>
    <dbReference type="NCBI Taxonomy" id="1764295"/>
    <lineage>
        <taxon>Eukaryota</taxon>
        <taxon>Viridiplantae</taxon>
        <taxon>Chlorophyta</taxon>
        <taxon>Chloropicophyceae</taxon>
        <taxon>Chloropicales</taxon>
        <taxon>Chloropicaceae</taxon>
        <taxon>Chloropicon</taxon>
    </lineage>
</organism>
<sequence length="414" mass="47435">MSLLRKVEYRKVDDLDANKPSLRHCGNKKGLELSAIKKLEHLGATNIVHVGQKLNLPINTIHTAVHYFHRFYAEHTFQEQDRLQVATACLFLATKVEESPRHLKEIIQQMYVARYRKHPSTRKKLLTDSVTYEMIKDRILVVERSLLYTIGFDFNVETPYIYLMCLTMVLADYIRSKFPNGAPQQMYVENPKTKTREHVSQLVKQGAWNFATDSLRLTLSLQVSSVKIAIVCFYLSMKLVNKTFDQCFEGLYHVEEGKPVFHKLWCDMMNFAHNRYTQRESESQRRETDLSKTQKEKLEEEDRKRVMFEAIKTEALSISFDKIQMCVKQITEMYEQNVMEDGQIVQPKFVKEGSGGGSSAPEANSNGKRPYTPTSPTPEHDTPYSPSSPSGNGSQQDKAGPPVEKKQKVGAPGV</sequence>
<dbReference type="Gene3D" id="1.10.472.10">
    <property type="entry name" value="Cyclin-like"/>
    <property type="match status" value="2"/>
</dbReference>
<dbReference type="InterPro" id="IPR006671">
    <property type="entry name" value="Cyclin_N"/>
</dbReference>
<feature type="domain" description="Cyclin-like" evidence="3">
    <location>
        <begin position="45"/>
        <end position="148"/>
    </location>
</feature>
<accession>A0A5B8ME23</accession>
<protein>
    <submittedName>
        <fullName evidence="4">L-type cyclin</fullName>
    </submittedName>
</protein>
<dbReference type="InterPro" id="IPR043198">
    <property type="entry name" value="Cyclin/Ssn8"/>
</dbReference>
<dbReference type="InterPro" id="IPR013763">
    <property type="entry name" value="Cyclin-like_dom"/>
</dbReference>
<feature type="region of interest" description="Disordered" evidence="2">
    <location>
        <begin position="277"/>
        <end position="301"/>
    </location>
</feature>
<evidence type="ECO:0000313" key="5">
    <source>
        <dbReference type="Proteomes" id="UP000316726"/>
    </source>
</evidence>
<keyword evidence="1" id="KW-0195">Cyclin</keyword>
<dbReference type="InterPro" id="IPR036915">
    <property type="entry name" value="Cyclin-like_sf"/>
</dbReference>
<evidence type="ECO:0000256" key="2">
    <source>
        <dbReference type="SAM" id="MobiDB-lite"/>
    </source>
</evidence>
<dbReference type="Pfam" id="PF00134">
    <property type="entry name" value="Cyclin_N"/>
    <property type="match status" value="1"/>
</dbReference>
<dbReference type="GO" id="GO:0006357">
    <property type="term" value="P:regulation of transcription by RNA polymerase II"/>
    <property type="evidence" value="ECO:0007669"/>
    <property type="project" value="InterPro"/>
</dbReference>
<dbReference type="STRING" id="1764295.A0A5B8ME23"/>
<dbReference type="SUPFAM" id="SSF47954">
    <property type="entry name" value="Cyclin-like"/>
    <property type="match status" value="2"/>
</dbReference>
<dbReference type="SMART" id="SM00385">
    <property type="entry name" value="CYCLIN"/>
    <property type="match status" value="1"/>
</dbReference>
<dbReference type="OrthoDB" id="10264655at2759"/>
<comment type="similarity">
    <text evidence="1">Belongs to the cyclin family.</text>
</comment>